<organism evidence="4 5">
    <name type="scientific">Parasynechococcus marenigrum (strain WH8102)</name>
    <dbReference type="NCBI Taxonomy" id="84588"/>
    <lineage>
        <taxon>Bacteria</taxon>
        <taxon>Bacillati</taxon>
        <taxon>Cyanobacteriota</taxon>
        <taxon>Cyanophyceae</taxon>
        <taxon>Synechococcales</taxon>
        <taxon>Prochlorococcaceae</taxon>
        <taxon>Parasynechococcus</taxon>
        <taxon>Parasynechococcus marenigrum</taxon>
    </lineage>
</organism>
<gene>
    <name evidence="4" type="ordered locus">SYNW0392</name>
</gene>
<dbReference type="Proteomes" id="UP000001422">
    <property type="component" value="Chromosome"/>
</dbReference>
<protein>
    <submittedName>
        <fullName evidence="4">Sulfotransferase protein</fullName>
        <ecNumber evidence="4">2.8.2.-</ecNumber>
    </submittedName>
</protein>
<dbReference type="InterPro" id="IPR000863">
    <property type="entry name" value="Sulfotransferase_dom"/>
</dbReference>
<dbReference type="InterPro" id="IPR027417">
    <property type="entry name" value="P-loop_NTPase"/>
</dbReference>
<evidence type="ECO:0000256" key="1">
    <source>
        <dbReference type="ARBA" id="ARBA00022679"/>
    </source>
</evidence>
<dbReference type="SUPFAM" id="SSF52540">
    <property type="entry name" value="P-loop containing nucleoside triphosphate hydrolases"/>
    <property type="match status" value="1"/>
</dbReference>
<dbReference type="STRING" id="84588.SYNW0392"/>
<evidence type="ECO:0000256" key="2">
    <source>
        <dbReference type="ARBA" id="ARBA00023180"/>
    </source>
</evidence>
<proteinExistence type="predicted"/>
<dbReference type="AlphaFoldDB" id="Q7U966"/>
<dbReference type="Gene3D" id="3.40.50.300">
    <property type="entry name" value="P-loop containing nucleotide triphosphate hydrolases"/>
    <property type="match status" value="1"/>
</dbReference>
<dbReference type="PANTHER" id="PTHR10605:SF56">
    <property type="entry name" value="BIFUNCTIONAL HEPARAN SULFATE N-DEACETYLASE_N-SULFOTRANSFERASE"/>
    <property type="match status" value="1"/>
</dbReference>
<dbReference type="eggNOG" id="COG0457">
    <property type="taxonomic scope" value="Bacteria"/>
</dbReference>
<sequence length="280" mass="32722">MINTDVMPSTPSPMKLIRKGLRGKHADIVDLHRDSLPNFVIIGAAKSATTTLTTILPQHPDIFISKPKEPKFFGRYYKKGWDWYASRFKKGKDFALRGEGSTMYASGLHSFSKTPELMHRYLPDLKLIYIVRHPLDRIVSQWRHYRGRNPDCADFSELMRDRHLRKLIVGCSMYYQRLSAFRRFYPDDQIHCMTFEDLLTSPKRSLRSMIRFLGVRPMVKKLLDSNGALPKENQAGEKGRGYVEKPEWNNGLRRRVLRHVEPDAQQMLAYMGKPSDYWEL</sequence>
<dbReference type="GO" id="GO:0008146">
    <property type="term" value="F:sulfotransferase activity"/>
    <property type="evidence" value="ECO:0007669"/>
    <property type="project" value="InterPro"/>
</dbReference>
<name>Q7U966_PARMW</name>
<keyword evidence="2" id="KW-0325">Glycoprotein</keyword>
<feature type="domain" description="Sulfotransferase" evidence="3">
    <location>
        <begin position="38"/>
        <end position="216"/>
    </location>
</feature>
<dbReference type="KEGG" id="syw:SYNW0392"/>
<dbReference type="EC" id="2.8.2.-" evidence="4"/>
<accession>Q7U966</accession>
<keyword evidence="1 4" id="KW-0808">Transferase</keyword>
<evidence type="ECO:0000259" key="3">
    <source>
        <dbReference type="Pfam" id="PF00685"/>
    </source>
</evidence>
<keyword evidence="5" id="KW-1185">Reference proteome</keyword>
<dbReference type="InterPro" id="IPR037359">
    <property type="entry name" value="NST/OST"/>
</dbReference>
<evidence type="ECO:0000313" key="5">
    <source>
        <dbReference type="Proteomes" id="UP000001422"/>
    </source>
</evidence>
<dbReference type="PANTHER" id="PTHR10605">
    <property type="entry name" value="HEPARAN SULFATE SULFOTRANSFERASE"/>
    <property type="match status" value="1"/>
</dbReference>
<evidence type="ECO:0000313" key="4">
    <source>
        <dbReference type="EMBL" id="CAE06907.1"/>
    </source>
</evidence>
<dbReference type="Pfam" id="PF00685">
    <property type="entry name" value="Sulfotransfer_1"/>
    <property type="match status" value="1"/>
</dbReference>
<dbReference type="EMBL" id="BX569690">
    <property type="protein sequence ID" value="CAE06907.1"/>
    <property type="molecule type" value="Genomic_DNA"/>
</dbReference>
<dbReference type="HOGENOM" id="CLU_017703_1_2_3"/>
<reference evidence="4 5" key="1">
    <citation type="journal article" date="2003" name="Nature">
        <title>The genome of a motile marine Synechococcus.</title>
        <authorList>
            <person name="Palenik B."/>
            <person name="Brahamsha B."/>
            <person name="Larimer F."/>
            <person name="Land M."/>
            <person name="Hauser L."/>
            <person name="Chain P."/>
            <person name="Lamerdin J."/>
            <person name="Regala W."/>
            <person name="Allen E.A."/>
            <person name="McCarren J."/>
            <person name="Paulsen I."/>
            <person name="Dufresne A."/>
            <person name="Partensky F."/>
            <person name="Webb E."/>
            <person name="Waterbury J."/>
        </authorList>
    </citation>
    <scope>NUCLEOTIDE SEQUENCE [LARGE SCALE GENOMIC DNA]</scope>
    <source>
        <strain evidence="4 5">WH8102</strain>
    </source>
</reference>